<sequence>MVSILLGICNSKLLKSFATWSFEFKDCDIANILHDQSTCTLNILHNQITCTLKNLDLLI</sequence>
<dbReference type="EMBL" id="CM004392">
    <property type="protein sequence ID" value="OAY47834.1"/>
    <property type="molecule type" value="Genomic_DNA"/>
</dbReference>
<proteinExistence type="predicted"/>
<dbReference type="AlphaFoldDB" id="A0A2C9VRW6"/>
<reference evidence="1" key="1">
    <citation type="submission" date="2016-02" db="EMBL/GenBank/DDBJ databases">
        <title>WGS assembly of Manihot esculenta.</title>
        <authorList>
            <person name="Bredeson J.V."/>
            <person name="Prochnik S.E."/>
            <person name="Lyons J.B."/>
            <person name="Schmutz J."/>
            <person name="Grimwood J."/>
            <person name="Vrebalov J."/>
            <person name="Bart R.S."/>
            <person name="Amuge T."/>
            <person name="Ferguson M.E."/>
            <person name="Green R."/>
            <person name="Putnam N."/>
            <person name="Stites J."/>
            <person name="Rounsley S."/>
            <person name="Rokhsar D.S."/>
        </authorList>
    </citation>
    <scope>NUCLEOTIDE SEQUENCE [LARGE SCALE GENOMIC DNA]</scope>
    <source>
        <tissue evidence="1">Leaf</tissue>
    </source>
</reference>
<protein>
    <submittedName>
        <fullName evidence="1">Uncharacterized protein</fullName>
    </submittedName>
</protein>
<gene>
    <name evidence="1" type="ORF">MANES_06G109300</name>
</gene>
<name>A0A2C9VRW6_MANES</name>
<evidence type="ECO:0000313" key="1">
    <source>
        <dbReference type="EMBL" id="OAY47834.1"/>
    </source>
</evidence>
<organism evidence="1">
    <name type="scientific">Manihot esculenta</name>
    <name type="common">Cassava</name>
    <name type="synonym">Jatropha manihot</name>
    <dbReference type="NCBI Taxonomy" id="3983"/>
    <lineage>
        <taxon>Eukaryota</taxon>
        <taxon>Viridiplantae</taxon>
        <taxon>Streptophyta</taxon>
        <taxon>Embryophyta</taxon>
        <taxon>Tracheophyta</taxon>
        <taxon>Spermatophyta</taxon>
        <taxon>Magnoliopsida</taxon>
        <taxon>eudicotyledons</taxon>
        <taxon>Gunneridae</taxon>
        <taxon>Pentapetalae</taxon>
        <taxon>rosids</taxon>
        <taxon>fabids</taxon>
        <taxon>Malpighiales</taxon>
        <taxon>Euphorbiaceae</taxon>
        <taxon>Crotonoideae</taxon>
        <taxon>Manihoteae</taxon>
        <taxon>Manihot</taxon>
    </lineage>
</organism>
<accession>A0A2C9VRW6</accession>